<dbReference type="GO" id="GO:0046921">
    <property type="term" value="F:alpha-(1-&gt;6)-fucosyltransferase activity"/>
    <property type="evidence" value="ECO:0007669"/>
    <property type="project" value="TreeGrafter"/>
</dbReference>
<feature type="region of interest" description="Disordered" evidence="1">
    <location>
        <begin position="82"/>
        <end position="106"/>
    </location>
</feature>
<dbReference type="EMBL" id="MU167320">
    <property type="protein sequence ID" value="KAG0143381.1"/>
    <property type="molecule type" value="Genomic_DNA"/>
</dbReference>
<evidence type="ECO:0000313" key="3">
    <source>
        <dbReference type="Proteomes" id="UP000886653"/>
    </source>
</evidence>
<dbReference type="Proteomes" id="UP000886653">
    <property type="component" value="Unassembled WGS sequence"/>
</dbReference>
<feature type="compositionally biased region" description="Basic and acidic residues" evidence="1">
    <location>
        <begin position="94"/>
        <end position="105"/>
    </location>
</feature>
<dbReference type="Gene3D" id="3.40.50.11350">
    <property type="match status" value="1"/>
</dbReference>
<gene>
    <name evidence="2" type="ORF">CROQUDRAFT_48874</name>
</gene>
<comment type="caution">
    <text evidence="2">The sequence shown here is derived from an EMBL/GenBank/DDBJ whole genome shotgun (WGS) entry which is preliminary data.</text>
</comment>
<dbReference type="PANTHER" id="PTHR13132:SF29">
    <property type="entry name" value="ALPHA-(1,6)-FUCOSYLTRANSFERASE"/>
    <property type="match status" value="1"/>
</dbReference>
<accession>A0A9P6NB73</accession>
<protein>
    <submittedName>
        <fullName evidence="2">Uncharacterized protein</fullName>
    </submittedName>
</protein>
<reference evidence="2" key="1">
    <citation type="submission" date="2013-11" db="EMBL/GenBank/DDBJ databases">
        <title>Genome sequence of the fusiform rust pathogen reveals effectors for host alternation and coevolution with pine.</title>
        <authorList>
            <consortium name="DOE Joint Genome Institute"/>
            <person name="Smith K."/>
            <person name="Pendleton A."/>
            <person name="Kubisiak T."/>
            <person name="Anderson C."/>
            <person name="Salamov A."/>
            <person name="Aerts A."/>
            <person name="Riley R."/>
            <person name="Clum A."/>
            <person name="Lindquist E."/>
            <person name="Ence D."/>
            <person name="Campbell M."/>
            <person name="Kronenberg Z."/>
            <person name="Feau N."/>
            <person name="Dhillon B."/>
            <person name="Hamelin R."/>
            <person name="Burleigh J."/>
            <person name="Smith J."/>
            <person name="Yandell M."/>
            <person name="Nelson C."/>
            <person name="Grigoriev I."/>
            <person name="Davis J."/>
        </authorList>
    </citation>
    <scope>NUCLEOTIDE SEQUENCE</scope>
    <source>
        <strain evidence="2">G11</strain>
    </source>
</reference>
<dbReference type="PANTHER" id="PTHR13132">
    <property type="entry name" value="ALPHA- 1,6 -FUCOSYLTRANSFERASE"/>
    <property type="match status" value="1"/>
</dbReference>
<evidence type="ECO:0000256" key="1">
    <source>
        <dbReference type="SAM" id="MobiDB-lite"/>
    </source>
</evidence>
<keyword evidence="3" id="KW-1185">Reference proteome</keyword>
<name>A0A9P6NB73_9BASI</name>
<dbReference type="OrthoDB" id="2392789at2759"/>
<dbReference type="GO" id="GO:0006487">
    <property type="term" value="P:protein N-linked glycosylation"/>
    <property type="evidence" value="ECO:0007669"/>
    <property type="project" value="TreeGrafter"/>
</dbReference>
<feature type="region of interest" description="Disordered" evidence="1">
    <location>
        <begin position="587"/>
        <end position="608"/>
    </location>
</feature>
<evidence type="ECO:0000313" key="2">
    <source>
        <dbReference type="EMBL" id="KAG0143381.1"/>
    </source>
</evidence>
<sequence>MQEQLALLPPPHPSASSAIQLHPSNQFRSSLQSPNMLEYAPLSPLIQRTPRSASSLITDTKFSHKVYQGFTSDDLFRDAEIESRRSQNSQRASDLLHHDNQKWSDPEEALGSKSIWIVILTGLGLMGLFVLAGHPGNSVEHSNGKSTHPHATLSTHFPFSPSHYLEDCKLQATDIHAADPESEADVPLTLNTTIPIHIPYFSLTQAEQAVEDIQPYSKTDNQGRAICKKTLTYLLDDDFGMAFHLNAISLANALAKKDGRDFFIVDGDWDRGFWPDHFLEMQVHSAPACQPPPPAEMYGCPRSSRHWIITSSIFPYHFSDEEFQLAYGEDSAKNEHTVDFLPRLIPNKRKPIFEMARGSFETLFTLNAENRKLIEHTRKEIIDSKAWKGGHYGQLPPFVSVHIRKGDRHPFNPVHKLDYIPVSEYIDTINATWSHLRASNQRLPVYPNVYVASDTPLIMDALLDMVPDWSLFHLSQSTPKELSLIAHPHEYSQRHFHAHVKSERVSYTRGQVIDMHFLGGGWAASPTNGIGSISEADQPLATICTISSNICQFAALQLGWHEAFEKGRFINIDLPLTRSWTGIEIPKAGSGDEADVHEGGMHHHRRRA</sequence>
<dbReference type="AlphaFoldDB" id="A0A9P6NB73"/>
<organism evidence="2 3">
    <name type="scientific">Cronartium quercuum f. sp. fusiforme G11</name>
    <dbReference type="NCBI Taxonomy" id="708437"/>
    <lineage>
        <taxon>Eukaryota</taxon>
        <taxon>Fungi</taxon>
        <taxon>Dikarya</taxon>
        <taxon>Basidiomycota</taxon>
        <taxon>Pucciniomycotina</taxon>
        <taxon>Pucciniomycetes</taxon>
        <taxon>Pucciniales</taxon>
        <taxon>Coleosporiaceae</taxon>
        <taxon>Cronartium</taxon>
    </lineage>
</organism>
<proteinExistence type="predicted"/>